<dbReference type="GO" id="GO:0005634">
    <property type="term" value="C:nucleus"/>
    <property type="evidence" value="ECO:0007669"/>
    <property type="project" value="UniProtKB-SubCell"/>
</dbReference>
<evidence type="ECO:0000256" key="2">
    <source>
        <dbReference type="ARBA" id="ARBA00023125"/>
    </source>
</evidence>
<dbReference type="Pfam" id="PF00178">
    <property type="entry name" value="Ets"/>
    <property type="match status" value="1"/>
</dbReference>
<comment type="subcellular location">
    <subcellularLocation>
        <location evidence="3">Nucleus</location>
    </subcellularLocation>
</comment>
<dbReference type="InterPro" id="IPR036388">
    <property type="entry name" value="WH-like_DNA-bd_sf"/>
</dbReference>
<keyword evidence="3" id="KW-0539">Nucleus</keyword>
<evidence type="ECO:0000313" key="6">
    <source>
        <dbReference type="EMBL" id="KAF5402489.1"/>
    </source>
</evidence>
<evidence type="ECO:0000259" key="5">
    <source>
        <dbReference type="PROSITE" id="PS50061"/>
    </source>
</evidence>
<comment type="similarity">
    <text evidence="1 3">Belongs to the ETS family.</text>
</comment>
<feature type="compositionally biased region" description="Polar residues" evidence="4">
    <location>
        <begin position="551"/>
        <end position="568"/>
    </location>
</feature>
<dbReference type="InterPro" id="IPR036390">
    <property type="entry name" value="WH_DNA-bd_sf"/>
</dbReference>
<gene>
    <name evidence="6" type="ORF">PHET_03873</name>
</gene>
<feature type="region of interest" description="Disordered" evidence="4">
    <location>
        <begin position="33"/>
        <end position="54"/>
    </location>
</feature>
<dbReference type="GO" id="GO:0000981">
    <property type="term" value="F:DNA-binding transcription factor activity, RNA polymerase II-specific"/>
    <property type="evidence" value="ECO:0007669"/>
    <property type="project" value="TreeGrafter"/>
</dbReference>
<feature type="region of interest" description="Disordered" evidence="4">
    <location>
        <begin position="638"/>
        <end position="660"/>
    </location>
</feature>
<dbReference type="Gene3D" id="1.10.10.10">
    <property type="entry name" value="Winged helix-like DNA-binding domain superfamily/Winged helix DNA-binding domain"/>
    <property type="match status" value="1"/>
</dbReference>
<dbReference type="SMART" id="SM00413">
    <property type="entry name" value="ETS"/>
    <property type="match status" value="1"/>
</dbReference>
<protein>
    <recommendedName>
        <fullName evidence="5">ETS domain-containing protein</fullName>
    </recommendedName>
</protein>
<proteinExistence type="inferred from homology"/>
<dbReference type="InterPro" id="IPR046328">
    <property type="entry name" value="ETS_fam"/>
</dbReference>
<dbReference type="AlphaFoldDB" id="A0A8J4WJD6"/>
<dbReference type="PROSITE" id="PS50061">
    <property type="entry name" value="ETS_DOMAIN_3"/>
    <property type="match status" value="1"/>
</dbReference>
<feature type="compositionally biased region" description="Basic and acidic residues" evidence="4">
    <location>
        <begin position="536"/>
        <end position="547"/>
    </location>
</feature>
<sequence>MWMGSPVNSILTETSTVEPIRYVYSSDKRMFDQRSSNEMSSRPTEINTTSINGPKRRRFDVNTLDYDTNSEEAISVSDSNKSYDGGVSNGLHTELTSTNLNNSENLLVKEENNYVSHTDQSNTDAIENEEISELGTNGGKLTLWQFLLELLLSNKHTDMIRWTNKKGEFILLQAESVAKLWGMRKDRNHRMNYDKLSRALRYYYEKNIIRKVHGHKFVYQFIGLRNLIKFCQNSVNEGSMLATSYWCPSKNGLEQYVQPGEGIFDHEVLPKSPTPTGSGGGEEEEEQTSCWSHIYQSQNLSREAAWRYPSDNTLHISAGKVNSPRCTMISENNLPRNPLFEPVPVLCPTDESSEQVADNRSHQYDSHVSKFSPDTLAAHAFLKRNPFALHLFNSNNVFNSEQLAQLTHLLSSLTSVEPWKRLILSTNSMQVPDASKQMQSNVIGEIDDPVSNQSHLQTTTNNFKRTVSEHSVPIVRSKQSDTSSSADTQTAETPFHNSVASTTGQLCSPPRTRILAPFLTNGLTSGSRLEPLPEPAFHDIPAEDKQDGLGQHTSRNSEQANPDSRTDISSVIARIPRETASTAIQRLRPLSPNCRCSCHWSPRESIPELDRVTHSSKHTSSHLDSLIYASIRQGLENEYAQSSNETNKERRRADNSPTRLHHERHAINMRRLGEQLSRLNRSVLCNPHVSVGATTSCNSHPSPIPITATTLGHNLTDVNSEFPNQNIHKDDRQDTIPIAHVNQSKHDSVPSPADDLPTIKDNQCVWMPVPVTMLTSWFHLLSAMSGPFETNAVYTSGDPKSRSGNSTDFDSEANGPLSSPVKPGRSTANSQFIKPELPDTDSM</sequence>
<keyword evidence="2 3" id="KW-0238">DNA-binding</keyword>
<dbReference type="EMBL" id="LUCH01001782">
    <property type="protein sequence ID" value="KAF5402489.1"/>
    <property type="molecule type" value="Genomic_DNA"/>
</dbReference>
<dbReference type="GO" id="GO:0030154">
    <property type="term" value="P:cell differentiation"/>
    <property type="evidence" value="ECO:0007669"/>
    <property type="project" value="TreeGrafter"/>
</dbReference>
<dbReference type="InterPro" id="IPR000418">
    <property type="entry name" value="Ets_dom"/>
</dbReference>
<feature type="domain" description="ETS" evidence="5">
    <location>
        <begin position="141"/>
        <end position="222"/>
    </location>
</feature>
<dbReference type="PROSITE" id="PS00345">
    <property type="entry name" value="ETS_DOMAIN_1"/>
    <property type="match status" value="1"/>
</dbReference>
<name>A0A8J4WJD6_9TREM</name>
<comment type="caution">
    <text evidence="6">The sequence shown here is derived from an EMBL/GenBank/DDBJ whole genome shotgun (WGS) entry which is preliminary data.</text>
</comment>
<accession>A0A8J4WJD6</accession>
<feature type="compositionally biased region" description="Low complexity" evidence="4">
    <location>
        <begin position="480"/>
        <end position="493"/>
    </location>
</feature>
<organism evidence="6 7">
    <name type="scientific">Paragonimus heterotremus</name>
    <dbReference type="NCBI Taxonomy" id="100268"/>
    <lineage>
        <taxon>Eukaryota</taxon>
        <taxon>Metazoa</taxon>
        <taxon>Spiralia</taxon>
        <taxon>Lophotrochozoa</taxon>
        <taxon>Platyhelminthes</taxon>
        <taxon>Trematoda</taxon>
        <taxon>Digenea</taxon>
        <taxon>Plagiorchiida</taxon>
        <taxon>Troglotremata</taxon>
        <taxon>Troglotrematidae</taxon>
        <taxon>Paragonimus</taxon>
    </lineage>
</organism>
<dbReference type="Proteomes" id="UP000748531">
    <property type="component" value="Unassembled WGS sequence"/>
</dbReference>
<evidence type="ECO:0000256" key="1">
    <source>
        <dbReference type="ARBA" id="ARBA00005562"/>
    </source>
</evidence>
<dbReference type="PROSITE" id="PS00346">
    <property type="entry name" value="ETS_DOMAIN_2"/>
    <property type="match status" value="1"/>
</dbReference>
<feature type="compositionally biased region" description="Polar residues" evidence="4">
    <location>
        <begin position="33"/>
        <end position="52"/>
    </location>
</feature>
<reference evidence="6" key="1">
    <citation type="submission" date="2019-05" db="EMBL/GenBank/DDBJ databases">
        <title>Annotation for the trematode Paragonimus heterotremus.</title>
        <authorList>
            <person name="Choi Y.-J."/>
        </authorList>
    </citation>
    <scope>NUCLEOTIDE SEQUENCE</scope>
    <source>
        <strain evidence="6">LC</strain>
    </source>
</reference>
<feature type="region of interest" description="Disordered" evidence="4">
    <location>
        <begin position="795"/>
        <end position="843"/>
    </location>
</feature>
<feature type="compositionally biased region" description="Polar residues" evidence="4">
    <location>
        <begin position="495"/>
        <end position="506"/>
    </location>
</feature>
<dbReference type="PANTHER" id="PTHR11849:SF133">
    <property type="entry name" value="ETS DOMAIN-CONTAINING PROTEIN"/>
    <property type="match status" value="1"/>
</dbReference>
<dbReference type="GO" id="GO:0043565">
    <property type="term" value="F:sequence-specific DNA binding"/>
    <property type="evidence" value="ECO:0007669"/>
    <property type="project" value="InterPro"/>
</dbReference>
<evidence type="ECO:0000256" key="3">
    <source>
        <dbReference type="RuleBase" id="RU004019"/>
    </source>
</evidence>
<feature type="region of interest" description="Disordered" evidence="4">
    <location>
        <begin position="462"/>
        <end position="510"/>
    </location>
</feature>
<feature type="region of interest" description="Disordered" evidence="4">
    <location>
        <begin position="526"/>
        <end position="568"/>
    </location>
</feature>
<keyword evidence="7" id="KW-1185">Reference proteome</keyword>
<dbReference type="PRINTS" id="PR00454">
    <property type="entry name" value="ETSDOMAIN"/>
</dbReference>
<dbReference type="OrthoDB" id="10067219at2759"/>
<evidence type="ECO:0000256" key="4">
    <source>
        <dbReference type="SAM" id="MobiDB-lite"/>
    </source>
</evidence>
<feature type="region of interest" description="Disordered" evidence="4">
    <location>
        <begin position="265"/>
        <end position="285"/>
    </location>
</feature>
<evidence type="ECO:0000313" key="7">
    <source>
        <dbReference type="Proteomes" id="UP000748531"/>
    </source>
</evidence>
<dbReference type="PANTHER" id="PTHR11849">
    <property type="entry name" value="ETS"/>
    <property type="match status" value="1"/>
</dbReference>
<dbReference type="SUPFAM" id="SSF46785">
    <property type="entry name" value="Winged helix' DNA-binding domain"/>
    <property type="match status" value="1"/>
</dbReference>